<name>A0A1I8HH22_9PLAT</name>
<organism evidence="1 2">
    <name type="scientific">Macrostomum lignano</name>
    <dbReference type="NCBI Taxonomy" id="282301"/>
    <lineage>
        <taxon>Eukaryota</taxon>
        <taxon>Metazoa</taxon>
        <taxon>Spiralia</taxon>
        <taxon>Lophotrochozoa</taxon>
        <taxon>Platyhelminthes</taxon>
        <taxon>Rhabditophora</taxon>
        <taxon>Macrostomorpha</taxon>
        <taxon>Macrostomida</taxon>
        <taxon>Macrostomidae</taxon>
        <taxon>Macrostomum</taxon>
    </lineage>
</organism>
<dbReference type="WBParaSite" id="maker-uti_cns_0006211-snap-gene-0.13-mRNA-1">
    <property type="protein sequence ID" value="maker-uti_cns_0006211-snap-gene-0.13-mRNA-1"/>
    <property type="gene ID" value="maker-uti_cns_0006211-snap-gene-0.13"/>
</dbReference>
<evidence type="ECO:0000313" key="2">
    <source>
        <dbReference type="WBParaSite" id="maker-uti_cns_0006211-snap-gene-0.13-mRNA-1"/>
    </source>
</evidence>
<reference evidence="2" key="1">
    <citation type="submission" date="2016-11" db="UniProtKB">
        <authorList>
            <consortium name="WormBaseParasite"/>
        </authorList>
    </citation>
    <scope>IDENTIFICATION</scope>
</reference>
<dbReference type="AlphaFoldDB" id="A0A1I8HH22"/>
<protein>
    <submittedName>
        <fullName evidence="2">Uncharacterized protein</fullName>
    </submittedName>
</protein>
<sequence length="147" mass="15915">MMKLARRTIEPTETCRLRAPTVRRGLADRNEKIFFVVGCRPGGPGSSRQAASHLHWSRFYQHRGKSRCCVFVRGHHGQAEDVVLFVRTVAADPQSSHVLRPGQAGLGEVIRLAASVAGLAYRCAAAAVAEVAAADALWLRAIGCLRG</sequence>
<dbReference type="Proteomes" id="UP000095280">
    <property type="component" value="Unplaced"/>
</dbReference>
<evidence type="ECO:0000313" key="1">
    <source>
        <dbReference type="Proteomes" id="UP000095280"/>
    </source>
</evidence>
<proteinExistence type="predicted"/>
<keyword evidence="1" id="KW-1185">Reference proteome</keyword>
<accession>A0A1I8HH22</accession>